<dbReference type="EMBL" id="MU001500">
    <property type="protein sequence ID" value="KAF2445162.1"/>
    <property type="molecule type" value="Genomic_DNA"/>
</dbReference>
<dbReference type="OrthoDB" id="3796310at2759"/>
<dbReference type="AlphaFoldDB" id="A0A9P4UDH0"/>
<feature type="region of interest" description="Disordered" evidence="1">
    <location>
        <begin position="1"/>
        <end position="34"/>
    </location>
</feature>
<accession>A0A9P4UDH0</accession>
<evidence type="ECO:0000256" key="1">
    <source>
        <dbReference type="SAM" id="MobiDB-lite"/>
    </source>
</evidence>
<comment type="caution">
    <text evidence="2">The sequence shown here is derived from an EMBL/GenBank/DDBJ whole genome shotgun (WGS) entry which is preliminary data.</text>
</comment>
<proteinExistence type="predicted"/>
<evidence type="ECO:0000313" key="3">
    <source>
        <dbReference type="Proteomes" id="UP000799764"/>
    </source>
</evidence>
<gene>
    <name evidence="2" type="ORF">P171DRAFT_521203</name>
</gene>
<keyword evidence="3" id="KW-1185">Reference proteome</keyword>
<evidence type="ECO:0000313" key="2">
    <source>
        <dbReference type="EMBL" id="KAF2445162.1"/>
    </source>
</evidence>
<dbReference type="Proteomes" id="UP000799764">
    <property type="component" value="Unassembled WGS sequence"/>
</dbReference>
<organism evidence="2 3">
    <name type="scientific">Karstenula rhodostoma CBS 690.94</name>
    <dbReference type="NCBI Taxonomy" id="1392251"/>
    <lineage>
        <taxon>Eukaryota</taxon>
        <taxon>Fungi</taxon>
        <taxon>Dikarya</taxon>
        <taxon>Ascomycota</taxon>
        <taxon>Pezizomycotina</taxon>
        <taxon>Dothideomycetes</taxon>
        <taxon>Pleosporomycetidae</taxon>
        <taxon>Pleosporales</taxon>
        <taxon>Massarineae</taxon>
        <taxon>Didymosphaeriaceae</taxon>
        <taxon>Karstenula</taxon>
    </lineage>
</organism>
<name>A0A9P4UDH0_9PLEO</name>
<protein>
    <submittedName>
        <fullName evidence="2">Uncharacterized protein</fullName>
    </submittedName>
</protein>
<sequence>MRDYRKMFPPQDRSPPQYVDTSTPLIPPRNSDKRTPVEQLRRYIIEIMGFTFDTDFTLLNEALGQTALCTCPTKSILTPEERAKLLSLATLIKEVKPKMTSGNAWLTVRYAEREAIAEAVVRPAHYVGLTVGYVLEIISTYAVHQCDPSKRALSFISQKKPYFYTFWKCLAFLGPLNIVLGLYSNDLWAHAHVIGVTVPCEEVRAVLGNAMQTYQKEVLGIKQVWQIKKVFSGESWTALAGALISEDEEDVIRSGRWSRERKEAKENAKAVAKVEAELR</sequence>
<reference evidence="2" key="1">
    <citation type="journal article" date="2020" name="Stud. Mycol.">
        <title>101 Dothideomycetes genomes: a test case for predicting lifestyles and emergence of pathogens.</title>
        <authorList>
            <person name="Haridas S."/>
            <person name="Albert R."/>
            <person name="Binder M."/>
            <person name="Bloem J."/>
            <person name="Labutti K."/>
            <person name="Salamov A."/>
            <person name="Andreopoulos B."/>
            <person name="Baker S."/>
            <person name="Barry K."/>
            <person name="Bills G."/>
            <person name="Bluhm B."/>
            <person name="Cannon C."/>
            <person name="Castanera R."/>
            <person name="Culley D."/>
            <person name="Daum C."/>
            <person name="Ezra D."/>
            <person name="Gonzalez J."/>
            <person name="Henrissat B."/>
            <person name="Kuo A."/>
            <person name="Liang C."/>
            <person name="Lipzen A."/>
            <person name="Lutzoni F."/>
            <person name="Magnuson J."/>
            <person name="Mondo S."/>
            <person name="Nolan M."/>
            <person name="Ohm R."/>
            <person name="Pangilinan J."/>
            <person name="Park H.-J."/>
            <person name="Ramirez L."/>
            <person name="Alfaro M."/>
            <person name="Sun H."/>
            <person name="Tritt A."/>
            <person name="Yoshinaga Y."/>
            <person name="Zwiers L.-H."/>
            <person name="Turgeon B."/>
            <person name="Goodwin S."/>
            <person name="Spatafora J."/>
            <person name="Crous P."/>
            <person name="Grigoriev I."/>
        </authorList>
    </citation>
    <scope>NUCLEOTIDE SEQUENCE</scope>
    <source>
        <strain evidence="2">CBS 690.94</strain>
    </source>
</reference>